<evidence type="ECO:0000256" key="2">
    <source>
        <dbReference type="ARBA" id="ARBA00022801"/>
    </source>
</evidence>
<dbReference type="InterPro" id="IPR017853">
    <property type="entry name" value="GH"/>
</dbReference>
<keyword evidence="3" id="KW-0326">Glycosidase</keyword>
<comment type="similarity">
    <text evidence="1 4">Belongs to the glycosyl hydrolase 1 family.</text>
</comment>
<dbReference type="PANTHER" id="PTHR10353:SF36">
    <property type="entry name" value="LP05116P"/>
    <property type="match status" value="1"/>
</dbReference>
<dbReference type="EMBL" id="OA571702">
    <property type="protein sequence ID" value="CAD7204138.1"/>
    <property type="molecule type" value="Genomic_DNA"/>
</dbReference>
<reference evidence="5" key="1">
    <citation type="submission" date="2020-11" db="EMBL/GenBank/DDBJ databases">
        <authorList>
            <person name="Tran Van P."/>
        </authorList>
    </citation>
    <scope>NUCLEOTIDE SEQUENCE</scope>
</reference>
<evidence type="ECO:0000256" key="1">
    <source>
        <dbReference type="ARBA" id="ARBA00010838"/>
    </source>
</evidence>
<dbReference type="InterPro" id="IPR001360">
    <property type="entry name" value="Glyco_hydro_1"/>
</dbReference>
<dbReference type="GO" id="GO:0008422">
    <property type="term" value="F:beta-glucosidase activity"/>
    <property type="evidence" value="ECO:0007669"/>
    <property type="project" value="TreeGrafter"/>
</dbReference>
<evidence type="ECO:0008006" key="6">
    <source>
        <dbReference type="Google" id="ProtNLM"/>
    </source>
</evidence>
<dbReference type="GO" id="GO:0005975">
    <property type="term" value="P:carbohydrate metabolic process"/>
    <property type="evidence" value="ECO:0007669"/>
    <property type="project" value="InterPro"/>
</dbReference>
<evidence type="ECO:0000256" key="4">
    <source>
        <dbReference type="RuleBase" id="RU003690"/>
    </source>
</evidence>
<sequence>METKPWRLQRFYRNKALEISTLLEKQSPGDFNASIETKPWRLQRFYRNKALETSTLLYKQSPEDFNASIEKTKWDYKVPGWRCILHWISYLRKLRDYYCVITLLFLRWFVEIASNSLYHSQTQEVVQQDMSSLSTLRPLFRSHPLPPPTYKPRELTITSVTQQLLHQPDTTRTPPLGFKTNLHARDVAADSYHLYPQDIQALKDVGDIQALKDVGFGHYRFSISWPRVMPTGDVTDINQDGIDYYNKLIDALLADNITPLVTMYHWDLPQPLQDLGGWTNPIMVDYFEDYARVLYDNFGDRVKWWITFNEPLTFVAGYASGGCTPPQVDAPGVGNYLVAHTVLKSHARAYHLYDENYRDAQNGDNI</sequence>
<organism evidence="5">
    <name type="scientific">Timema douglasi</name>
    <name type="common">Walking stick</name>
    <dbReference type="NCBI Taxonomy" id="61478"/>
    <lineage>
        <taxon>Eukaryota</taxon>
        <taxon>Metazoa</taxon>
        <taxon>Ecdysozoa</taxon>
        <taxon>Arthropoda</taxon>
        <taxon>Hexapoda</taxon>
        <taxon>Insecta</taxon>
        <taxon>Pterygota</taxon>
        <taxon>Neoptera</taxon>
        <taxon>Polyneoptera</taxon>
        <taxon>Phasmatodea</taxon>
        <taxon>Timematodea</taxon>
        <taxon>Timematoidea</taxon>
        <taxon>Timematidae</taxon>
        <taxon>Timema</taxon>
    </lineage>
</organism>
<dbReference type="SUPFAM" id="SSF51445">
    <property type="entry name" value="(Trans)glycosidases"/>
    <property type="match status" value="1"/>
</dbReference>
<keyword evidence="2" id="KW-0378">Hydrolase</keyword>
<evidence type="ECO:0000256" key="3">
    <source>
        <dbReference type="ARBA" id="ARBA00023295"/>
    </source>
</evidence>
<name>A0A7R8VT53_TIMDO</name>
<gene>
    <name evidence="5" type="ORF">TDIB3V08_LOCUS10300</name>
</gene>
<evidence type="ECO:0000313" key="5">
    <source>
        <dbReference type="EMBL" id="CAD7204138.1"/>
    </source>
</evidence>
<dbReference type="Pfam" id="PF00232">
    <property type="entry name" value="Glyco_hydro_1"/>
    <property type="match status" value="1"/>
</dbReference>
<dbReference type="Gene3D" id="3.20.20.80">
    <property type="entry name" value="Glycosidases"/>
    <property type="match status" value="1"/>
</dbReference>
<proteinExistence type="inferred from homology"/>
<protein>
    <recommendedName>
        <fullName evidence="6">Beta-glucosidase</fullName>
    </recommendedName>
</protein>
<dbReference type="PANTHER" id="PTHR10353">
    <property type="entry name" value="GLYCOSYL HYDROLASE"/>
    <property type="match status" value="1"/>
</dbReference>
<accession>A0A7R8VT53</accession>
<dbReference type="AlphaFoldDB" id="A0A7R8VT53"/>